<sequence>MKVKTISRVEESYTRDCKGDRLQVHRNRDPSLHPFEKAREYTRALQSVKLDKMFAKPLVGALDGHGDGVFCSASSRRNLVQFLSGACDGEIRLWDLSRRSCVWRAVGHQGFVRGLSVTPDGASFLSAGDDGMVKQWELGVASDLSETPEPTATWMGKSGGFKSLDHHWTDAKFATAGDSVDLWDHSRAEPTLSYQWGADSNNCVRFNPAERCLLASTGSSREVCLYDTRATVPMRKVVLQMRSNAVAWNPQEPMNFVCANEDTNLYTFDLRNLNQALMIHKDHVSAVMDVSFSPTGQEFASGSYDRTVRVFPHRAGRSREVYHTKRMQRVFCVNFSADARFVMTGSDDTNLRIWKANASEKLGKVVPREARKQEYRDSLKKRYEHMPEVRRIAKHRHVPRIVKKAAEAERVQRDKERRKVDNRIKHSKAGTVETVPERKKKIVKELT</sequence>
<gene>
    <name evidence="10" type="ORF">Esi_0120_0062</name>
</gene>
<dbReference type="InterPro" id="IPR051733">
    <property type="entry name" value="WD_repeat_DCAF13/WDSOF1"/>
</dbReference>
<dbReference type="GO" id="GO:0000462">
    <property type="term" value="P:maturation of SSU-rRNA from tricistronic rRNA transcript (SSU-rRNA, 5.8S rRNA, LSU-rRNA)"/>
    <property type="evidence" value="ECO:0007669"/>
    <property type="project" value="TreeGrafter"/>
</dbReference>
<dbReference type="InterPro" id="IPR015943">
    <property type="entry name" value="WD40/YVTN_repeat-like_dom_sf"/>
</dbReference>
<evidence type="ECO:0000256" key="3">
    <source>
        <dbReference type="ARBA" id="ARBA00022574"/>
    </source>
</evidence>
<feature type="repeat" description="WD" evidence="7">
    <location>
        <begin position="105"/>
        <end position="146"/>
    </location>
</feature>
<dbReference type="InterPro" id="IPR007287">
    <property type="entry name" value="Sof1"/>
</dbReference>
<evidence type="ECO:0000313" key="10">
    <source>
        <dbReference type="EMBL" id="CBJ28802.1"/>
    </source>
</evidence>
<proteinExistence type="inferred from homology"/>
<comment type="similarity">
    <text evidence="2">Belongs to the WD repeat DCAF13/WDSOF1 family.</text>
</comment>
<keyword evidence="4" id="KW-0677">Repeat</keyword>
<dbReference type="SMART" id="SM00320">
    <property type="entry name" value="WD40"/>
    <property type="match status" value="7"/>
</dbReference>
<feature type="region of interest" description="Disordered" evidence="8">
    <location>
        <begin position="407"/>
        <end position="447"/>
    </location>
</feature>
<dbReference type="OrthoDB" id="10249065at2759"/>
<dbReference type="PANTHER" id="PTHR22851:SF0">
    <property type="entry name" value="DDB1- AND CUL4-ASSOCIATED FACTOR 13"/>
    <property type="match status" value="1"/>
</dbReference>
<evidence type="ECO:0000259" key="9">
    <source>
        <dbReference type="Pfam" id="PF04158"/>
    </source>
</evidence>
<dbReference type="PANTHER" id="PTHR22851">
    <property type="entry name" value="U3 SMALL NUCLEOLAR RNA U3 SNORNA ASSOCIATED PROTEIN"/>
    <property type="match status" value="1"/>
</dbReference>
<dbReference type="SUPFAM" id="SSF50978">
    <property type="entry name" value="WD40 repeat-like"/>
    <property type="match status" value="1"/>
</dbReference>
<dbReference type="GO" id="GO:0032040">
    <property type="term" value="C:small-subunit processome"/>
    <property type="evidence" value="ECO:0007669"/>
    <property type="project" value="TreeGrafter"/>
</dbReference>
<dbReference type="InterPro" id="IPR001680">
    <property type="entry name" value="WD40_rpt"/>
</dbReference>
<evidence type="ECO:0000256" key="8">
    <source>
        <dbReference type="SAM" id="MobiDB-lite"/>
    </source>
</evidence>
<comment type="subcellular location">
    <subcellularLocation>
        <location evidence="1">Nucleus</location>
        <location evidence="1">Nucleolus</location>
    </subcellularLocation>
</comment>
<dbReference type="Gene3D" id="2.130.10.10">
    <property type="entry name" value="YVTN repeat-like/Quinoprotein amine dehydrogenase"/>
    <property type="match status" value="2"/>
</dbReference>
<dbReference type="PROSITE" id="PS50082">
    <property type="entry name" value="WD_REPEATS_2"/>
    <property type="match status" value="4"/>
</dbReference>
<keyword evidence="3 7" id="KW-0853">WD repeat</keyword>
<feature type="repeat" description="WD" evidence="7">
    <location>
        <begin position="323"/>
        <end position="364"/>
    </location>
</feature>
<organism evidence="10 11">
    <name type="scientific">Ectocarpus siliculosus</name>
    <name type="common">Brown alga</name>
    <name type="synonym">Conferva siliculosa</name>
    <dbReference type="NCBI Taxonomy" id="2880"/>
    <lineage>
        <taxon>Eukaryota</taxon>
        <taxon>Sar</taxon>
        <taxon>Stramenopiles</taxon>
        <taxon>Ochrophyta</taxon>
        <taxon>PX clade</taxon>
        <taxon>Phaeophyceae</taxon>
        <taxon>Ectocarpales</taxon>
        <taxon>Ectocarpaceae</taxon>
        <taxon>Ectocarpus</taxon>
    </lineage>
</organism>
<feature type="domain" description="Sof1-like protein" evidence="9">
    <location>
        <begin position="356"/>
        <end position="442"/>
    </location>
</feature>
<evidence type="ECO:0000256" key="1">
    <source>
        <dbReference type="ARBA" id="ARBA00004604"/>
    </source>
</evidence>
<dbReference type="OMA" id="EDHNAYI"/>
<feature type="compositionally biased region" description="Basic and acidic residues" evidence="8">
    <location>
        <begin position="407"/>
        <end position="424"/>
    </location>
</feature>
<feature type="compositionally biased region" description="Basic residues" evidence="8">
    <location>
        <begin position="438"/>
        <end position="447"/>
    </location>
</feature>
<feature type="repeat" description="WD" evidence="7">
    <location>
        <begin position="62"/>
        <end position="104"/>
    </location>
</feature>
<keyword evidence="6" id="KW-0687">Ribonucleoprotein</keyword>
<keyword evidence="5" id="KW-0539">Nucleus</keyword>
<feature type="repeat" description="WD" evidence="7">
    <location>
        <begin position="280"/>
        <end position="321"/>
    </location>
</feature>
<dbReference type="Pfam" id="PF04158">
    <property type="entry name" value="Sof1"/>
    <property type="match status" value="1"/>
</dbReference>
<name>D7FIH9_ECTSI</name>
<reference evidence="10 11" key="1">
    <citation type="journal article" date="2010" name="Nature">
        <title>The Ectocarpus genome and the independent evolution of multicellularity in brown algae.</title>
        <authorList>
            <person name="Cock J.M."/>
            <person name="Sterck L."/>
            <person name="Rouze P."/>
            <person name="Scornet D."/>
            <person name="Allen A.E."/>
            <person name="Amoutzias G."/>
            <person name="Anthouard V."/>
            <person name="Artiguenave F."/>
            <person name="Aury J.M."/>
            <person name="Badger J.H."/>
            <person name="Beszteri B."/>
            <person name="Billiau K."/>
            <person name="Bonnet E."/>
            <person name="Bothwell J.H."/>
            <person name="Bowler C."/>
            <person name="Boyen C."/>
            <person name="Brownlee C."/>
            <person name="Carrano C.J."/>
            <person name="Charrier B."/>
            <person name="Cho G.Y."/>
            <person name="Coelho S.M."/>
            <person name="Collen J."/>
            <person name="Corre E."/>
            <person name="Da Silva C."/>
            <person name="Delage L."/>
            <person name="Delaroque N."/>
            <person name="Dittami S.M."/>
            <person name="Doulbeau S."/>
            <person name="Elias M."/>
            <person name="Farnham G."/>
            <person name="Gachon C.M."/>
            <person name="Gschloessl B."/>
            <person name="Heesch S."/>
            <person name="Jabbari K."/>
            <person name="Jubin C."/>
            <person name="Kawai H."/>
            <person name="Kimura K."/>
            <person name="Kloareg B."/>
            <person name="Kupper F.C."/>
            <person name="Lang D."/>
            <person name="Le Bail A."/>
            <person name="Leblanc C."/>
            <person name="Lerouge P."/>
            <person name="Lohr M."/>
            <person name="Lopez P.J."/>
            <person name="Martens C."/>
            <person name="Maumus F."/>
            <person name="Michel G."/>
            <person name="Miranda-Saavedra D."/>
            <person name="Morales J."/>
            <person name="Moreau H."/>
            <person name="Motomura T."/>
            <person name="Nagasato C."/>
            <person name="Napoli C.A."/>
            <person name="Nelson D.R."/>
            <person name="Nyvall-Collen P."/>
            <person name="Peters A.F."/>
            <person name="Pommier C."/>
            <person name="Potin P."/>
            <person name="Poulain J."/>
            <person name="Quesneville H."/>
            <person name="Read B."/>
            <person name="Rensing S.A."/>
            <person name="Ritter A."/>
            <person name="Rousvoal S."/>
            <person name="Samanta M."/>
            <person name="Samson G."/>
            <person name="Schroeder D.C."/>
            <person name="Segurens B."/>
            <person name="Strittmatter M."/>
            <person name="Tonon T."/>
            <person name="Tregear J.W."/>
            <person name="Valentin K."/>
            <person name="von Dassow P."/>
            <person name="Yamagishi T."/>
            <person name="Van de Peer Y."/>
            <person name="Wincker P."/>
        </authorList>
    </citation>
    <scope>NUCLEOTIDE SEQUENCE [LARGE SCALE GENOMIC DNA]</scope>
    <source>
        <strain evidence="11">Ec32 / CCAP1310/4</strain>
    </source>
</reference>
<dbReference type="Proteomes" id="UP000002630">
    <property type="component" value="Linkage Group LG22"/>
</dbReference>
<evidence type="ECO:0000256" key="5">
    <source>
        <dbReference type="ARBA" id="ARBA00023242"/>
    </source>
</evidence>
<evidence type="ECO:0000256" key="2">
    <source>
        <dbReference type="ARBA" id="ARBA00005649"/>
    </source>
</evidence>
<evidence type="ECO:0000256" key="7">
    <source>
        <dbReference type="PROSITE-ProRule" id="PRU00221"/>
    </source>
</evidence>
<evidence type="ECO:0000256" key="6">
    <source>
        <dbReference type="ARBA" id="ARBA00023274"/>
    </source>
</evidence>
<dbReference type="FunFam" id="2.130.10.10:FF:000132">
    <property type="entry name" value="DDB1- and CUL4-associated factor 13"/>
    <property type="match status" value="1"/>
</dbReference>
<dbReference type="Pfam" id="PF00400">
    <property type="entry name" value="WD40"/>
    <property type="match status" value="4"/>
</dbReference>
<dbReference type="InParanoid" id="D7FIH9"/>
<dbReference type="InterPro" id="IPR036322">
    <property type="entry name" value="WD40_repeat_dom_sf"/>
</dbReference>
<evidence type="ECO:0000256" key="4">
    <source>
        <dbReference type="ARBA" id="ARBA00022737"/>
    </source>
</evidence>
<dbReference type="EMBL" id="FN649747">
    <property type="protein sequence ID" value="CBJ28802.1"/>
    <property type="molecule type" value="Genomic_DNA"/>
</dbReference>
<dbReference type="AlphaFoldDB" id="D7FIH9"/>
<protein>
    <recommendedName>
        <fullName evidence="9">Sof1-like protein domain-containing protein</fullName>
    </recommendedName>
</protein>
<dbReference type="FunCoup" id="D7FIH9">
    <property type="interactions" value="620"/>
</dbReference>
<dbReference type="STRING" id="2880.D7FIH9"/>
<evidence type="ECO:0000313" key="11">
    <source>
        <dbReference type="Proteomes" id="UP000002630"/>
    </source>
</evidence>
<dbReference type="eggNOG" id="KOG0268">
    <property type="taxonomic scope" value="Eukaryota"/>
</dbReference>
<accession>D7FIH9</accession>
<keyword evidence="11" id="KW-1185">Reference proteome</keyword>
<dbReference type="EMBL" id="FN647878">
    <property type="protein sequence ID" value="CBJ28802.1"/>
    <property type="molecule type" value="Genomic_DNA"/>
</dbReference>
<dbReference type="PROSITE" id="PS50294">
    <property type="entry name" value="WD_REPEATS_REGION"/>
    <property type="match status" value="3"/>
</dbReference>